<feature type="compositionally biased region" description="Basic and acidic residues" evidence="1">
    <location>
        <begin position="80"/>
        <end position="94"/>
    </location>
</feature>
<evidence type="ECO:0000256" key="1">
    <source>
        <dbReference type="SAM" id="MobiDB-lite"/>
    </source>
</evidence>
<feature type="region of interest" description="Disordered" evidence="1">
    <location>
        <begin position="44"/>
        <end position="94"/>
    </location>
</feature>
<reference evidence="2 3" key="1">
    <citation type="submission" date="2024-09" db="EMBL/GenBank/DDBJ databases">
        <title>Chromosome-scale assembly of Riccia fluitans.</title>
        <authorList>
            <person name="Paukszto L."/>
            <person name="Sawicki J."/>
            <person name="Karawczyk K."/>
            <person name="Piernik-Szablinska J."/>
            <person name="Szczecinska M."/>
            <person name="Mazdziarz M."/>
        </authorList>
    </citation>
    <scope>NUCLEOTIDE SEQUENCE [LARGE SCALE GENOMIC DNA]</scope>
    <source>
        <strain evidence="2">Rf_01</strain>
        <tissue evidence="2">Aerial parts of the thallus</tissue>
    </source>
</reference>
<name>A0ABD1YW79_9MARC</name>
<protein>
    <submittedName>
        <fullName evidence="2">Uncharacterized protein</fullName>
    </submittedName>
</protein>
<gene>
    <name evidence="2" type="ORF">R1flu_006509</name>
</gene>
<proteinExistence type="predicted"/>
<keyword evidence="3" id="KW-1185">Reference proteome</keyword>
<dbReference type="Proteomes" id="UP001605036">
    <property type="component" value="Unassembled WGS sequence"/>
</dbReference>
<dbReference type="EMBL" id="JBHFFA010000003">
    <property type="protein sequence ID" value="KAL2635030.1"/>
    <property type="molecule type" value="Genomic_DNA"/>
</dbReference>
<accession>A0ABD1YW79</accession>
<evidence type="ECO:0000313" key="2">
    <source>
        <dbReference type="EMBL" id="KAL2635030.1"/>
    </source>
</evidence>
<feature type="compositionally biased region" description="Basic and acidic residues" evidence="1">
    <location>
        <begin position="44"/>
        <end position="60"/>
    </location>
</feature>
<organism evidence="2 3">
    <name type="scientific">Riccia fluitans</name>
    <dbReference type="NCBI Taxonomy" id="41844"/>
    <lineage>
        <taxon>Eukaryota</taxon>
        <taxon>Viridiplantae</taxon>
        <taxon>Streptophyta</taxon>
        <taxon>Embryophyta</taxon>
        <taxon>Marchantiophyta</taxon>
        <taxon>Marchantiopsida</taxon>
        <taxon>Marchantiidae</taxon>
        <taxon>Marchantiales</taxon>
        <taxon>Ricciaceae</taxon>
        <taxon>Riccia</taxon>
    </lineage>
</organism>
<dbReference type="AlphaFoldDB" id="A0ABD1YW79"/>
<evidence type="ECO:0000313" key="3">
    <source>
        <dbReference type="Proteomes" id="UP001605036"/>
    </source>
</evidence>
<sequence length="94" mass="10712">MQHEEGNRGKKLWVDEQANNNVAKNVDTIEMEIDRSAEFQKEGHIEGRLWSDETDNHMDDMVEDSQPLHSEGMTGSQHPGGRELGLKRKKDQPG</sequence>
<comment type="caution">
    <text evidence="2">The sequence shown here is derived from an EMBL/GenBank/DDBJ whole genome shotgun (WGS) entry which is preliminary data.</text>
</comment>